<keyword evidence="2" id="KW-1185">Reference proteome</keyword>
<dbReference type="AlphaFoldDB" id="A0A917UDX1"/>
<accession>A0A917UDX1</accession>
<name>A0A917UDX1_9ACTN</name>
<organism evidence="1 2">
    <name type="scientific">Streptomyces fuscichromogenes</name>
    <dbReference type="NCBI Taxonomy" id="1324013"/>
    <lineage>
        <taxon>Bacteria</taxon>
        <taxon>Bacillati</taxon>
        <taxon>Actinomycetota</taxon>
        <taxon>Actinomycetes</taxon>
        <taxon>Kitasatosporales</taxon>
        <taxon>Streptomycetaceae</taxon>
        <taxon>Streptomyces</taxon>
    </lineage>
</organism>
<dbReference type="Proteomes" id="UP000653411">
    <property type="component" value="Unassembled WGS sequence"/>
</dbReference>
<evidence type="ECO:0000313" key="1">
    <source>
        <dbReference type="EMBL" id="GGM86227.1"/>
    </source>
</evidence>
<sequence length="108" mass="11861">MPALALRHPHRLLHAQDLVVGAVVERDLFSAALLGRSGLLAHPQQASADDVEGQERHVSCTEPLAQIASHGIERTHRHGILHRCQHLGQCDPIAWHISLLSVENSLSR</sequence>
<evidence type="ECO:0000313" key="2">
    <source>
        <dbReference type="Proteomes" id="UP000653411"/>
    </source>
</evidence>
<proteinExistence type="predicted"/>
<protein>
    <submittedName>
        <fullName evidence="1">Uncharacterized protein</fullName>
    </submittedName>
</protein>
<dbReference type="EMBL" id="BMML01000001">
    <property type="protein sequence ID" value="GGM86227.1"/>
    <property type="molecule type" value="Genomic_DNA"/>
</dbReference>
<reference evidence="1" key="2">
    <citation type="submission" date="2020-09" db="EMBL/GenBank/DDBJ databases">
        <authorList>
            <person name="Sun Q."/>
            <person name="Zhou Y."/>
        </authorList>
    </citation>
    <scope>NUCLEOTIDE SEQUENCE</scope>
    <source>
        <strain evidence="1">CGMCC 4.7110</strain>
    </source>
</reference>
<gene>
    <name evidence="1" type="ORF">GCM10011578_001320</name>
</gene>
<comment type="caution">
    <text evidence="1">The sequence shown here is derived from an EMBL/GenBank/DDBJ whole genome shotgun (WGS) entry which is preliminary data.</text>
</comment>
<reference evidence="1" key="1">
    <citation type="journal article" date="2014" name="Int. J. Syst. Evol. Microbiol.">
        <title>Complete genome sequence of Corynebacterium casei LMG S-19264T (=DSM 44701T), isolated from a smear-ripened cheese.</title>
        <authorList>
            <consortium name="US DOE Joint Genome Institute (JGI-PGF)"/>
            <person name="Walter F."/>
            <person name="Albersmeier A."/>
            <person name="Kalinowski J."/>
            <person name="Ruckert C."/>
        </authorList>
    </citation>
    <scope>NUCLEOTIDE SEQUENCE</scope>
    <source>
        <strain evidence="1">CGMCC 4.7110</strain>
    </source>
</reference>